<evidence type="ECO:0000259" key="6">
    <source>
        <dbReference type="Pfam" id="PF00889"/>
    </source>
</evidence>
<evidence type="ECO:0000256" key="3">
    <source>
        <dbReference type="ARBA" id="ARBA00022768"/>
    </source>
</evidence>
<organism evidence="7 8">
    <name type="scientific">Candidatus Shapirobacteria bacterium CG09_land_8_20_14_0_10_38_17</name>
    <dbReference type="NCBI Taxonomy" id="1974884"/>
    <lineage>
        <taxon>Bacteria</taxon>
        <taxon>Candidatus Shapironibacteriota</taxon>
    </lineage>
</organism>
<gene>
    <name evidence="5 7" type="primary">tsf</name>
    <name evidence="7" type="ORF">COT63_01980</name>
</gene>
<dbReference type="CDD" id="cd14275">
    <property type="entry name" value="UBA_EF-Ts"/>
    <property type="match status" value="1"/>
</dbReference>
<dbReference type="PANTHER" id="PTHR11741">
    <property type="entry name" value="ELONGATION FACTOR TS"/>
    <property type="match status" value="1"/>
</dbReference>
<comment type="caution">
    <text evidence="7">The sequence shown here is derived from an EMBL/GenBank/DDBJ whole genome shotgun (WGS) entry which is preliminary data.</text>
</comment>
<reference evidence="8" key="1">
    <citation type="submission" date="2017-09" db="EMBL/GenBank/DDBJ databases">
        <title>Depth-based differentiation of microbial function through sediment-hosted aquifers and enrichment of novel symbionts in the deep terrestrial subsurface.</title>
        <authorList>
            <person name="Probst A.J."/>
            <person name="Ladd B."/>
            <person name="Jarett J.K."/>
            <person name="Geller-Mcgrath D.E."/>
            <person name="Sieber C.M.K."/>
            <person name="Emerson J.B."/>
            <person name="Anantharaman K."/>
            <person name="Thomas B.C."/>
            <person name="Malmstrom R."/>
            <person name="Stieglmeier M."/>
            <person name="Klingl A."/>
            <person name="Woyke T."/>
            <person name="Ryan C.M."/>
            <person name="Banfield J.F."/>
        </authorList>
    </citation>
    <scope>NUCLEOTIDE SEQUENCE [LARGE SCALE GENOMIC DNA]</scope>
</reference>
<feature type="region of interest" description="Involved in Mg(2+) ion dislocation from EF-Tu" evidence="5">
    <location>
        <begin position="84"/>
        <end position="87"/>
    </location>
</feature>
<dbReference type="Gene3D" id="1.10.8.10">
    <property type="entry name" value="DNA helicase RuvA subunit, C-terminal domain"/>
    <property type="match status" value="1"/>
</dbReference>
<comment type="similarity">
    <text evidence="1 5">Belongs to the EF-Ts family.</text>
</comment>
<dbReference type="PANTHER" id="PTHR11741:SF0">
    <property type="entry name" value="ELONGATION FACTOR TS, MITOCHONDRIAL"/>
    <property type="match status" value="1"/>
</dbReference>
<comment type="subcellular location">
    <subcellularLocation>
        <location evidence="5">Cytoplasm</location>
    </subcellularLocation>
</comment>
<accession>A0A2H0WR22</accession>
<dbReference type="Pfam" id="PF00889">
    <property type="entry name" value="EF_TS"/>
    <property type="match status" value="1"/>
</dbReference>
<evidence type="ECO:0000256" key="5">
    <source>
        <dbReference type="HAMAP-Rule" id="MF_00050"/>
    </source>
</evidence>
<protein>
    <recommendedName>
        <fullName evidence="2 5">Elongation factor Ts</fullName>
        <shortName evidence="5">EF-Ts</shortName>
    </recommendedName>
</protein>
<evidence type="ECO:0000313" key="7">
    <source>
        <dbReference type="EMBL" id="PIS15065.1"/>
    </source>
</evidence>
<comment type="function">
    <text evidence="5">Associates with the EF-Tu.GDP complex and induces the exchange of GDP to GTP. It remains bound to the aminoacyl-tRNA.EF-Tu.GTP complex up to the GTP hydrolysis stage on the ribosome.</text>
</comment>
<dbReference type="SUPFAM" id="SSF46934">
    <property type="entry name" value="UBA-like"/>
    <property type="match status" value="1"/>
</dbReference>
<dbReference type="GO" id="GO:0005737">
    <property type="term" value="C:cytoplasm"/>
    <property type="evidence" value="ECO:0007669"/>
    <property type="project" value="UniProtKB-SubCell"/>
</dbReference>
<keyword evidence="3 5" id="KW-0251">Elongation factor</keyword>
<evidence type="ECO:0000313" key="8">
    <source>
        <dbReference type="Proteomes" id="UP000231282"/>
    </source>
</evidence>
<dbReference type="InterPro" id="IPR001816">
    <property type="entry name" value="Transl_elong_EFTs/EF1B"/>
</dbReference>
<feature type="domain" description="Translation elongation factor EFTs/EF1B dimerisation" evidence="6">
    <location>
        <begin position="75"/>
        <end position="153"/>
    </location>
</feature>
<dbReference type="InterPro" id="IPR036402">
    <property type="entry name" value="EF-Ts_dimer_sf"/>
</dbReference>
<evidence type="ECO:0000256" key="2">
    <source>
        <dbReference type="ARBA" id="ARBA00016956"/>
    </source>
</evidence>
<dbReference type="HAMAP" id="MF_00050">
    <property type="entry name" value="EF_Ts"/>
    <property type="match status" value="1"/>
</dbReference>
<name>A0A2H0WR22_9BACT</name>
<evidence type="ECO:0000256" key="4">
    <source>
        <dbReference type="ARBA" id="ARBA00022917"/>
    </source>
</evidence>
<keyword evidence="5" id="KW-0963">Cytoplasm</keyword>
<dbReference type="GO" id="GO:0003746">
    <property type="term" value="F:translation elongation factor activity"/>
    <property type="evidence" value="ECO:0007669"/>
    <property type="project" value="UniProtKB-UniRule"/>
</dbReference>
<dbReference type="AlphaFoldDB" id="A0A2H0WR22"/>
<proteinExistence type="inferred from homology"/>
<dbReference type="InterPro" id="IPR014039">
    <property type="entry name" value="Transl_elong_EFTs/EF1B_dimer"/>
</dbReference>
<sequence>MVKVKYSLETVKKLRLLSGAGVMDCRRALEKTKGNLNQAFEVLRAEGEKIVAKKADRKTEEGLVASYIHANGRVGAMVVLLCETDFVARTVDFKNLAHELTMQVAAMDPSSIEELLGQEYIKDCKLAVRDLIKQIITKTGENIRIGKFVRMAINSS</sequence>
<dbReference type="Gene3D" id="3.30.479.20">
    <property type="entry name" value="Elongation factor Ts, dimerisation domain"/>
    <property type="match status" value="1"/>
</dbReference>
<dbReference type="NCBIfam" id="TIGR00116">
    <property type="entry name" value="tsf"/>
    <property type="match status" value="1"/>
</dbReference>
<dbReference type="SUPFAM" id="SSF54713">
    <property type="entry name" value="Elongation factor Ts (EF-Ts), dimerisation domain"/>
    <property type="match status" value="1"/>
</dbReference>
<keyword evidence="4 5" id="KW-0648">Protein biosynthesis</keyword>
<dbReference type="InterPro" id="IPR009060">
    <property type="entry name" value="UBA-like_sf"/>
</dbReference>
<dbReference type="EMBL" id="PEZH01000038">
    <property type="protein sequence ID" value="PIS15065.1"/>
    <property type="molecule type" value="Genomic_DNA"/>
</dbReference>
<dbReference type="FunFam" id="1.10.8.10:FF:000001">
    <property type="entry name" value="Elongation factor Ts"/>
    <property type="match status" value="1"/>
</dbReference>
<evidence type="ECO:0000256" key="1">
    <source>
        <dbReference type="ARBA" id="ARBA00005532"/>
    </source>
</evidence>
<dbReference type="Proteomes" id="UP000231282">
    <property type="component" value="Unassembled WGS sequence"/>
</dbReference>